<evidence type="ECO:0000313" key="2">
    <source>
        <dbReference type="EMBL" id="KAE8129256.1"/>
    </source>
</evidence>
<proteinExistence type="predicted"/>
<accession>A0A5N6S8K0</accession>
<feature type="transmembrane region" description="Helical" evidence="1">
    <location>
        <begin position="102"/>
        <end position="122"/>
    </location>
</feature>
<feature type="transmembrane region" description="Helical" evidence="1">
    <location>
        <begin position="232"/>
        <end position="249"/>
    </location>
</feature>
<keyword evidence="1" id="KW-0812">Transmembrane</keyword>
<keyword evidence="3" id="KW-1185">Reference proteome</keyword>
<feature type="transmembrane region" description="Helical" evidence="1">
    <location>
        <begin position="21"/>
        <end position="39"/>
    </location>
</feature>
<sequence length="258" mass="27502">MNIEHAAHQPNHYASAKVPRLIAAFWIVKLLTTAFGEAFSDYSVVAVDPHIAVIGAGIVLIVALVIQLRMPCYNALAYWFAVTMVAVFGTMAADVLHVQFGVPYEASTGGFAIALAIVFIVWHKVEGTLNIHSITTPRREIFYWLAVMAAFALGTAASDMVATTFHLGYIGSLVLFAVLITVPTAVLALCKANTVLLFWYAYVLTRPVGASAADFLGKPKTAGGMGFGDGPVALILGIVMAIAVGYLAVSRVDRQEAN</sequence>
<reference evidence="2 3" key="1">
    <citation type="submission" date="2018-04" db="EMBL/GenBank/DDBJ databases">
        <authorList>
            <person name="Eckel V.P."/>
            <person name="Vogel R.F."/>
        </authorList>
    </citation>
    <scope>NUCLEOTIDE SEQUENCE [LARGE SCALE GENOMIC DNA]</scope>
    <source>
        <strain evidence="3">TMW 2.1764</strain>
    </source>
</reference>
<dbReference type="AlphaFoldDB" id="A0A5N6S8K0"/>
<feature type="transmembrane region" description="Helical" evidence="1">
    <location>
        <begin position="142"/>
        <end position="161"/>
    </location>
</feature>
<name>A0A5N6S8K0_9BIFI</name>
<dbReference type="OrthoDB" id="9794709at2"/>
<dbReference type="RefSeq" id="WP_152580462.1">
    <property type="nucleotide sequence ID" value="NZ_JALCCS010000008.1"/>
</dbReference>
<gene>
    <name evidence="2" type="ORF">DDE84_04100</name>
</gene>
<comment type="caution">
    <text evidence="2">The sequence shown here is derived from an EMBL/GenBank/DDBJ whole genome shotgun (WGS) entry which is preliminary data.</text>
</comment>
<evidence type="ECO:0008006" key="4">
    <source>
        <dbReference type="Google" id="ProtNLM"/>
    </source>
</evidence>
<organism evidence="2 3">
    <name type="scientific">Bifidobacterium tibiigranuli</name>
    <dbReference type="NCBI Taxonomy" id="2172043"/>
    <lineage>
        <taxon>Bacteria</taxon>
        <taxon>Bacillati</taxon>
        <taxon>Actinomycetota</taxon>
        <taxon>Actinomycetes</taxon>
        <taxon>Bifidobacteriales</taxon>
        <taxon>Bifidobacteriaceae</taxon>
        <taxon>Bifidobacterium</taxon>
    </lineage>
</organism>
<evidence type="ECO:0000256" key="1">
    <source>
        <dbReference type="SAM" id="Phobius"/>
    </source>
</evidence>
<dbReference type="InterPro" id="IPR007136">
    <property type="entry name" value="DUF347"/>
</dbReference>
<protein>
    <recommendedName>
        <fullName evidence="4">Membrane-anchored protein</fullName>
    </recommendedName>
</protein>
<keyword evidence="1" id="KW-0472">Membrane</keyword>
<dbReference type="Proteomes" id="UP000325415">
    <property type="component" value="Unassembled WGS sequence"/>
</dbReference>
<feature type="transmembrane region" description="Helical" evidence="1">
    <location>
        <begin position="51"/>
        <end position="68"/>
    </location>
</feature>
<dbReference type="EMBL" id="QDAG01000003">
    <property type="protein sequence ID" value="KAE8129256.1"/>
    <property type="molecule type" value="Genomic_DNA"/>
</dbReference>
<feature type="transmembrane region" description="Helical" evidence="1">
    <location>
        <begin position="197"/>
        <end position="217"/>
    </location>
</feature>
<keyword evidence="1" id="KW-1133">Transmembrane helix</keyword>
<dbReference type="GeneID" id="78126873"/>
<feature type="transmembrane region" description="Helical" evidence="1">
    <location>
        <begin position="167"/>
        <end position="190"/>
    </location>
</feature>
<feature type="transmembrane region" description="Helical" evidence="1">
    <location>
        <begin position="75"/>
        <end position="96"/>
    </location>
</feature>
<dbReference type="Pfam" id="PF03988">
    <property type="entry name" value="DUF347"/>
    <property type="match status" value="4"/>
</dbReference>
<evidence type="ECO:0000313" key="3">
    <source>
        <dbReference type="Proteomes" id="UP000325415"/>
    </source>
</evidence>